<gene>
    <name evidence="1" type="ORF">HNP36_000586</name>
</gene>
<dbReference type="AlphaFoldDB" id="A0A841N310"/>
<keyword evidence="2" id="KW-1185">Reference proteome</keyword>
<dbReference type="Proteomes" id="UP000589738">
    <property type="component" value="Unassembled WGS sequence"/>
</dbReference>
<accession>A0A841N310</accession>
<name>A0A841N310_9FLAO</name>
<comment type="caution">
    <text evidence="1">The sequence shown here is derived from an EMBL/GenBank/DDBJ whole genome shotgun (WGS) entry which is preliminary data.</text>
</comment>
<dbReference type="EMBL" id="JACHLC010000001">
    <property type="protein sequence ID" value="MBB6369533.1"/>
    <property type="molecule type" value="Genomic_DNA"/>
</dbReference>
<evidence type="ECO:0000313" key="1">
    <source>
        <dbReference type="EMBL" id="MBB6369533.1"/>
    </source>
</evidence>
<proteinExistence type="predicted"/>
<protein>
    <submittedName>
        <fullName evidence="1">Uncharacterized protein</fullName>
    </submittedName>
</protein>
<reference evidence="1 2" key="1">
    <citation type="submission" date="2020-08" db="EMBL/GenBank/DDBJ databases">
        <title>Functional genomics of gut bacteria from endangered species of beetles.</title>
        <authorList>
            <person name="Carlos-Shanley C."/>
        </authorList>
    </citation>
    <scope>NUCLEOTIDE SEQUENCE [LARGE SCALE GENOMIC DNA]</scope>
    <source>
        <strain evidence="1 2">S00136</strain>
    </source>
</reference>
<sequence>MITKHISALKVDVDPTKKELLKELDQYNFEHVAIKASQEWPELDLEELKNEGLDQLRRYYAMRIIYGKGKMVALPLKVDPLAHVHVLYTKEYRDFCDHFFGEFFDHWPCDRNDKEHMEWIGEGYKDTLIRMDEIFSDRDQKWWPELKGSNFDEVCCGCQCRGI</sequence>
<dbReference type="RefSeq" id="WP_184160583.1">
    <property type="nucleotide sequence ID" value="NZ_JACHLC010000001.1"/>
</dbReference>
<organism evidence="1 2">
    <name type="scientific">Chryseobacterium shigense</name>
    <dbReference type="NCBI Taxonomy" id="297244"/>
    <lineage>
        <taxon>Bacteria</taxon>
        <taxon>Pseudomonadati</taxon>
        <taxon>Bacteroidota</taxon>
        <taxon>Flavobacteriia</taxon>
        <taxon>Flavobacteriales</taxon>
        <taxon>Weeksellaceae</taxon>
        <taxon>Chryseobacterium group</taxon>
        <taxon>Chryseobacterium</taxon>
    </lineage>
</organism>
<evidence type="ECO:0000313" key="2">
    <source>
        <dbReference type="Proteomes" id="UP000589738"/>
    </source>
</evidence>